<gene>
    <name evidence="1" type="ORF">H9761_05530</name>
</gene>
<organism evidence="1 2">
    <name type="scientific">Candidatus Eisenbergiella merdavium</name>
    <dbReference type="NCBI Taxonomy" id="2838551"/>
    <lineage>
        <taxon>Bacteria</taxon>
        <taxon>Bacillati</taxon>
        <taxon>Bacillota</taxon>
        <taxon>Clostridia</taxon>
        <taxon>Lachnospirales</taxon>
        <taxon>Lachnospiraceae</taxon>
        <taxon>Eisenbergiella</taxon>
    </lineage>
</organism>
<name>A0A9D2NF90_9FIRM</name>
<dbReference type="EMBL" id="DWWS01000021">
    <property type="protein sequence ID" value="HJC23151.1"/>
    <property type="molecule type" value="Genomic_DNA"/>
</dbReference>
<dbReference type="AlphaFoldDB" id="A0A9D2NF90"/>
<sequence length="74" mass="8407">MQEQEKEDAVTGGYRKLEKGVVDGFLKMEEDIVSGFNRVSDKCVEKLFGREGETVAETRERLANGGRRQEGEKR</sequence>
<comment type="caution">
    <text evidence="1">The sequence shown here is derived from an EMBL/GenBank/DDBJ whole genome shotgun (WGS) entry which is preliminary data.</text>
</comment>
<evidence type="ECO:0000313" key="1">
    <source>
        <dbReference type="EMBL" id="HJC23151.1"/>
    </source>
</evidence>
<protein>
    <submittedName>
        <fullName evidence="1">Uncharacterized protein</fullName>
    </submittedName>
</protein>
<proteinExistence type="predicted"/>
<reference evidence="1" key="2">
    <citation type="submission" date="2021-04" db="EMBL/GenBank/DDBJ databases">
        <authorList>
            <person name="Gilroy R."/>
        </authorList>
    </citation>
    <scope>NUCLEOTIDE SEQUENCE</scope>
    <source>
        <strain evidence="1">USAMLcec2-132</strain>
    </source>
</reference>
<dbReference type="Proteomes" id="UP000823891">
    <property type="component" value="Unassembled WGS sequence"/>
</dbReference>
<accession>A0A9D2NF90</accession>
<reference evidence="1" key="1">
    <citation type="journal article" date="2021" name="PeerJ">
        <title>Extensive microbial diversity within the chicken gut microbiome revealed by metagenomics and culture.</title>
        <authorList>
            <person name="Gilroy R."/>
            <person name="Ravi A."/>
            <person name="Getino M."/>
            <person name="Pursley I."/>
            <person name="Horton D.L."/>
            <person name="Alikhan N.F."/>
            <person name="Baker D."/>
            <person name="Gharbi K."/>
            <person name="Hall N."/>
            <person name="Watson M."/>
            <person name="Adriaenssens E.M."/>
            <person name="Foster-Nyarko E."/>
            <person name="Jarju S."/>
            <person name="Secka A."/>
            <person name="Antonio M."/>
            <person name="Oren A."/>
            <person name="Chaudhuri R.R."/>
            <person name="La Ragione R."/>
            <person name="Hildebrand F."/>
            <person name="Pallen M.J."/>
        </authorList>
    </citation>
    <scope>NUCLEOTIDE SEQUENCE</scope>
    <source>
        <strain evidence="1">USAMLcec2-132</strain>
    </source>
</reference>
<evidence type="ECO:0000313" key="2">
    <source>
        <dbReference type="Proteomes" id="UP000823891"/>
    </source>
</evidence>